<dbReference type="Gene3D" id="3.40.960.10">
    <property type="entry name" value="VSR Endonuclease"/>
    <property type="match status" value="1"/>
</dbReference>
<dbReference type="CDD" id="cd00221">
    <property type="entry name" value="Vsr"/>
    <property type="match status" value="1"/>
</dbReference>
<dbReference type="RefSeq" id="WP_309141387.1">
    <property type="nucleotide sequence ID" value="NZ_BAAAGU010000031.1"/>
</dbReference>
<accession>A0ABN1HIB6</accession>
<dbReference type="Proteomes" id="UP001500724">
    <property type="component" value="Unassembled WGS sequence"/>
</dbReference>
<protein>
    <recommendedName>
        <fullName evidence="10">Very short patch repair endonuclease</fullName>
    </recommendedName>
</protein>
<dbReference type="NCBIfam" id="TIGR00632">
    <property type="entry name" value="vsr"/>
    <property type="match status" value="1"/>
</dbReference>
<organism evidence="8 9">
    <name type="scientific">Streptomyces thermocarboxydovorans</name>
    <dbReference type="NCBI Taxonomy" id="59298"/>
    <lineage>
        <taxon>Bacteria</taxon>
        <taxon>Bacillati</taxon>
        <taxon>Actinomycetota</taxon>
        <taxon>Actinomycetes</taxon>
        <taxon>Kitasatosporales</taxon>
        <taxon>Streptomycetaceae</taxon>
        <taxon>Streptomyces</taxon>
    </lineage>
</organism>
<dbReference type="EMBL" id="BAAAGU010000031">
    <property type="protein sequence ID" value="GAA0651848.1"/>
    <property type="molecule type" value="Genomic_DNA"/>
</dbReference>
<comment type="caution">
    <text evidence="8">The sequence shown here is derived from an EMBL/GenBank/DDBJ whole genome shotgun (WGS) entry which is preliminary data.</text>
</comment>
<feature type="region of interest" description="Disordered" evidence="7">
    <location>
        <begin position="1"/>
        <end position="45"/>
    </location>
</feature>
<dbReference type="SUPFAM" id="SSF52980">
    <property type="entry name" value="Restriction endonuclease-like"/>
    <property type="match status" value="1"/>
</dbReference>
<evidence type="ECO:0008006" key="10">
    <source>
        <dbReference type="Google" id="ProtNLM"/>
    </source>
</evidence>
<keyword evidence="4" id="KW-0378">Hydrolase</keyword>
<keyword evidence="3" id="KW-0227">DNA damage</keyword>
<keyword evidence="2" id="KW-0255">Endonuclease</keyword>
<dbReference type="Pfam" id="PF03852">
    <property type="entry name" value="Vsr"/>
    <property type="match status" value="1"/>
</dbReference>
<evidence type="ECO:0000313" key="9">
    <source>
        <dbReference type="Proteomes" id="UP001500724"/>
    </source>
</evidence>
<keyword evidence="5" id="KW-0234">DNA repair</keyword>
<keyword evidence="9" id="KW-1185">Reference proteome</keyword>
<keyword evidence="1" id="KW-0540">Nuclease</keyword>
<evidence type="ECO:0000256" key="2">
    <source>
        <dbReference type="ARBA" id="ARBA00022759"/>
    </source>
</evidence>
<feature type="compositionally biased region" description="Basic and acidic residues" evidence="7">
    <location>
        <begin position="1"/>
        <end position="17"/>
    </location>
</feature>
<evidence type="ECO:0000313" key="8">
    <source>
        <dbReference type="EMBL" id="GAA0651848.1"/>
    </source>
</evidence>
<dbReference type="InterPro" id="IPR011335">
    <property type="entry name" value="Restrct_endonuc-II-like"/>
</dbReference>
<gene>
    <name evidence="8" type="ORF">GCM10009535_32660</name>
</gene>
<sequence>MTETASDQRRHWKERVPADTAWKPKAGMSKHARAAEQDRAAGGSHMRAVSLGEGRYARASIALRLYRKQRRIRAYLRWSQAGETRERYVGEVDASTRAANLKTAWEMARAAGYVTTEEVPSSSWASSLASRAVMQANKGRDTKPERLLRSALHRKGLRYRVSTRPIPELRRTADIVFPKARVAVFVDGCFWHGCPEHYRPASKRAEFWKDKIAGNQARDAETTATLEEHGWKVVRLWEHEDASQAAERVSQVVRERLEGMGTGSAGSRLKGLPE</sequence>
<evidence type="ECO:0000256" key="6">
    <source>
        <dbReference type="ARBA" id="ARBA00029466"/>
    </source>
</evidence>
<evidence type="ECO:0000256" key="7">
    <source>
        <dbReference type="SAM" id="MobiDB-lite"/>
    </source>
</evidence>
<evidence type="ECO:0000256" key="3">
    <source>
        <dbReference type="ARBA" id="ARBA00022763"/>
    </source>
</evidence>
<evidence type="ECO:0000256" key="1">
    <source>
        <dbReference type="ARBA" id="ARBA00022722"/>
    </source>
</evidence>
<reference evidence="8 9" key="1">
    <citation type="journal article" date="2019" name="Int. J. Syst. Evol. Microbiol.">
        <title>The Global Catalogue of Microorganisms (GCM) 10K type strain sequencing project: providing services to taxonomists for standard genome sequencing and annotation.</title>
        <authorList>
            <consortium name="The Broad Institute Genomics Platform"/>
            <consortium name="The Broad Institute Genome Sequencing Center for Infectious Disease"/>
            <person name="Wu L."/>
            <person name="Ma J."/>
        </authorList>
    </citation>
    <scope>NUCLEOTIDE SEQUENCE [LARGE SCALE GENOMIC DNA]</scope>
    <source>
        <strain evidence="8 9">JCM 10367</strain>
    </source>
</reference>
<dbReference type="InterPro" id="IPR004603">
    <property type="entry name" value="DNA_mismatch_endonuc_vsr"/>
</dbReference>
<comment type="similarity">
    <text evidence="6">Belongs to the Vsr family.</text>
</comment>
<proteinExistence type="inferred from homology"/>
<evidence type="ECO:0000256" key="5">
    <source>
        <dbReference type="ARBA" id="ARBA00023204"/>
    </source>
</evidence>
<evidence type="ECO:0000256" key="4">
    <source>
        <dbReference type="ARBA" id="ARBA00022801"/>
    </source>
</evidence>
<name>A0ABN1HIB6_9ACTN</name>